<evidence type="ECO:0000256" key="8">
    <source>
        <dbReference type="SAM" id="Phobius"/>
    </source>
</evidence>
<evidence type="ECO:0000256" key="6">
    <source>
        <dbReference type="ARBA" id="ARBA00023157"/>
    </source>
</evidence>
<name>A0A9P0AA82_BEMTA</name>
<keyword evidence="10" id="KW-1185">Reference proteome</keyword>
<comment type="similarity">
    <text evidence="2">Belongs to the histidine acid phosphatase family.</text>
</comment>
<evidence type="ECO:0000256" key="4">
    <source>
        <dbReference type="ARBA" id="ARBA00022729"/>
    </source>
</evidence>
<dbReference type="Gene3D" id="3.40.50.1240">
    <property type="entry name" value="Phosphoglycerate mutase-like"/>
    <property type="match status" value="1"/>
</dbReference>
<keyword evidence="5" id="KW-0378">Hydrolase</keyword>
<dbReference type="InterPro" id="IPR029033">
    <property type="entry name" value="His_PPase_superfam"/>
</dbReference>
<dbReference type="PANTHER" id="PTHR11567:SF211">
    <property type="entry name" value="PROSTATIC ACID PHOSPHATASE"/>
    <property type="match status" value="1"/>
</dbReference>
<dbReference type="PROSITE" id="PS51257">
    <property type="entry name" value="PROKAR_LIPOPROTEIN"/>
    <property type="match status" value="1"/>
</dbReference>
<dbReference type="EMBL" id="OU963864">
    <property type="protein sequence ID" value="CAH0387469.1"/>
    <property type="molecule type" value="Genomic_DNA"/>
</dbReference>
<dbReference type="KEGG" id="btab:109036216"/>
<proteinExistence type="inferred from homology"/>
<accession>A0A9P0AA82</accession>
<protein>
    <recommendedName>
        <fullName evidence="3">acid phosphatase</fullName>
        <ecNumber evidence="3">3.1.3.2</ecNumber>
    </recommendedName>
</protein>
<dbReference type="AlphaFoldDB" id="A0A9P0AA82"/>
<keyword evidence="8" id="KW-0812">Transmembrane</keyword>
<organism evidence="9 10">
    <name type="scientific">Bemisia tabaci</name>
    <name type="common">Sweetpotato whitefly</name>
    <name type="synonym">Aleurodes tabaci</name>
    <dbReference type="NCBI Taxonomy" id="7038"/>
    <lineage>
        <taxon>Eukaryota</taxon>
        <taxon>Metazoa</taxon>
        <taxon>Ecdysozoa</taxon>
        <taxon>Arthropoda</taxon>
        <taxon>Hexapoda</taxon>
        <taxon>Insecta</taxon>
        <taxon>Pterygota</taxon>
        <taxon>Neoptera</taxon>
        <taxon>Paraneoptera</taxon>
        <taxon>Hemiptera</taxon>
        <taxon>Sternorrhyncha</taxon>
        <taxon>Aleyrodoidea</taxon>
        <taxon>Aleyrodidae</taxon>
        <taxon>Aleyrodinae</taxon>
        <taxon>Bemisia</taxon>
    </lineage>
</organism>
<reference evidence="9" key="1">
    <citation type="submission" date="2021-12" db="EMBL/GenBank/DDBJ databases">
        <authorList>
            <person name="King R."/>
        </authorList>
    </citation>
    <scope>NUCLEOTIDE SEQUENCE</scope>
</reference>
<sequence>MIKGKKASVMQNCLFQKKGAATFIILVICTVTACTGFYLHKSIPAVENTLRFVSVIHRHGERSPLHSYPFDPYKGESYWPEGLRALLQKGKVNMYKLGKFLRLRYDSLLSTTYKPAEIFVSTFCTDRVIMSGQLVLAGLYPPVGIQIWKTDLLWQPIPIHSMPDSCDDMFHVTKRCKLLSDETKQRDLVIKKKLEDHQEFLAYLSKYTGLDVKNASHLSGLFDNLSVVEQQGLTLPQWTRDVYPKKLESLANLEFMELFKTQTMIKLESGVLINEIVSNMVRKTDASKNFERVLNLYPASDRILIRLWRGLNMTQEITSKPYYGAALFIELHEIDKKYRVKILHKKGTTDDELTTLKIRGCEGGYDLEQDEMCDLDVFLSALEPMIITDFDKACENST</sequence>
<evidence type="ECO:0000256" key="7">
    <source>
        <dbReference type="ARBA" id="ARBA00023180"/>
    </source>
</evidence>
<dbReference type="InterPro" id="IPR033379">
    <property type="entry name" value="Acid_Pase_AS"/>
</dbReference>
<evidence type="ECO:0000256" key="2">
    <source>
        <dbReference type="ARBA" id="ARBA00005375"/>
    </source>
</evidence>
<dbReference type="Pfam" id="PF00328">
    <property type="entry name" value="His_Phos_2"/>
    <property type="match status" value="1"/>
</dbReference>
<dbReference type="InterPro" id="IPR050645">
    <property type="entry name" value="Histidine_acid_phosphatase"/>
</dbReference>
<keyword evidence="8" id="KW-0472">Membrane</keyword>
<keyword evidence="8" id="KW-1133">Transmembrane helix</keyword>
<keyword evidence="6" id="KW-1015">Disulfide bond</keyword>
<dbReference type="PANTHER" id="PTHR11567">
    <property type="entry name" value="ACID PHOSPHATASE-RELATED"/>
    <property type="match status" value="1"/>
</dbReference>
<dbReference type="Proteomes" id="UP001152759">
    <property type="component" value="Chromosome 3"/>
</dbReference>
<dbReference type="CDD" id="cd07061">
    <property type="entry name" value="HP_HAP_like"/>
    <property type="match status" value="1"/>
</dbReference>
<dbReference type="PROSITE" id="PS00616">
    <property type="entry name" value="HIS_ACID_PHOSPHAT_1"/>
    <property type="match status" value="1"/>
</dbReference>
<dbReference type="GO" id="GO:0003993">
    <property type="term" value="F:acid phosphatase activity"/>
    <property type="evidence" value="ECO:0007669"/>
    <property type="project" value="UniProtKB-EC"/>
</dbReference>
<evidence type="ECO:0000313" key="10">
    <source>
        <dbReference type="Proteomes" id="UP001152759"/>
    </source>
</evidence>
<keyword evidence="7" id="KW-0325">Glycoprotein</keyword>
<feature type="transmembrane region" description="Helical" evidence="8">
    <location>
        <begin position="20"/>
        <end position="39"/>
    </location>
</feature>
<evidence type="ECO:0000313" key="9">
    <source>
        <dbReference type="EMBL" id="CAH0387469.1"/>
    </source>
</evidence>
<evidence type="ECO:0000256" key="1">
    <source>
        <dbReference type="ARBA" id="ARBA00000032"/>
    </source>
</evidence>
<dbReference type="InterPro" id="IPR000560">
    <property type="entry name" value="His_Pase_clade-2"/>
</dbReference>
<gene>
    <name evidence="9" type="ORF">BEMITA_LOCUS6481</name>
</gene>
<evidence type="ECO:0000256" key="5">
    <source>
        <dbReference type="ARBA" id="ARBA00022801"/>
    </source>
</evidence>
<keyword evidence="4" id="KW-0732">Signal</keyword>
<dbReference type="EC" id="3.1.3.2" evidence="3"/>
<dbReference type="SUPFAM" id="SSF53254">
    <property type="entry name" value="Phosphoglycerate mutase-like"/>
    <property type="match status" value="1"/>
</dbReference>
<evidence type="ECO:0000256" key="3">
    <source>
        <dbReference type="ARBA" id="ARBA00012646"/>
    </source>
</evidence>
<comment type="catalytic activity">
    <reaction evidence="1">
        <text>a phosphate monoester + H2O = an alcohol + phosphate</text>
        <dbReference type="Rhea" id="RHEA:15017"/>
        <dbReference type="ChEBI" id="CHEBI:15377"/>
        <dbReference type="ChEBI" id="CHEBI:30879"/>
        <dbReference type="ChEBI" id="CHEBI:43474"/>
        <dbReference type="ChEBI" id="CHEBI:67140"/>
        <dbReference type="EC" id="3.1.3.2"/>
    </reaction>
</comment>